<sequence>MKKLRYLPLVNIISHFQTTQITQQEQIKQNFSINQFPQIPKSKFNTVLSLLSEERSISDCLDPIKSLFPYNSFLFDQENPNEIIIYYNTIAWFSFDDSKSAIDTFPFFIKKIKSFQSIIPKNNFTFIFNSSIKRFNNFGGIFTSDLVKYIFDDLSPENIDSYEITIDQAIQNNNYETYQFLVEKLISKLQTNHTEFESFNFTKILSCIYQYFCNLDIYALKLISSISSYFVIEDLFQFFGDLLNLVSTKIQQFPPKLDKNPEPVESQVSKYDSYQNFVIQIQIDTPDSFPNGFLLLKASEFESQITFEAFFDPTEIEIFDKISSLFENCLPIYIEQFFNTYSKFVFLAANKDFWADFYCSYQYFLIKVNHVVLNQNVFDALLQFSFKPGISSFNKCPHFDIIRFFRVNVLSIIAQHQPAILGELLNRYERNPFLFADIIGCIHARLSLFDGEILTDESSLSSIIYSISILDTFQNDLRSKNQTEEDLYKIVQQARSTLFIFLFALIDSSSTKYRCYSSSSLTTGFLSRVFEASLQAPIISSIKQFLSNFEPIQVAQTVQFIGGLIDVCRRNQKHENLALELLSCVNDSIGHNPKIAVVCDTILEPVTLYITKRPSKDFLSQTLQLFSQLSLNNDHFQLNLSEAQLLSCAIKQQDNDDEQTMLRLIGIMARSRSANDKSMFFVHVPMFVLLFFSIVDTEEKCHKYLKLFNDLCHHSIYNCIQCHKCEFDLFLLEVIKNVNKKFSFRGFEFNFIVSDQDMKEVVIPLVNYIEGYISSPQFVHKLIETLIGFSNYSFELMNSFSQTASVFTTQPQICLMSGFYNYYASVSDVRAEDISKGFTIQMTALIDTYYSQISSSQPLLFSITDATHGFYVYIQGSSVVAQITHQSGGKENISSAPLVSSFPPCVWKTFSIILSPSTIENQPSKIIFSFDDSKEETFTAKYVPFQNGPLNVQIGGLRRKGPSSDVFVAIGCFRLFPAVLYRNQIKELPPMNQAPQTLIPLFTYPQDKSQQILSLRPINFPKFKSYFHTNLLDVCSSENCFKSLIPFFIYMNEMPNHFPEVFLDFLHSLIIYNKNPKFASLFDLTGYILVKFCDPKKLNYQIYLKFFGLLDNCSELNITKSIISNLLFNPELWISCEASQLSRIVAHWCTTLYSAYPNQIPQFSEILAIVRIYFWYEPIEIEIIRGTKDSNRPRPIDLNIDIIRTNFGKMLLQIAQTTFDSRNAKALISHCTTCPDSKSVLWMMSLFVEIVKVTHTEINVPQEICEMLYTQLKPRQEERFVTTLKVVYILSGNFIYHLNIIMNLLNVLFYTDLLFEKLLEALDEYPLFYPLCILVSINIEKTELMVKRLNDLKIPNSKNLLNNQFWSLFPIILSNYIDEESMKYLVNFILNIICDEFQFGYLDSMIMIVDILESTRLFNINKFFKLLLLTLAQKVDKIFFDKIFYRCMKLTFLHVNINPTSANLENEFIKSPFYSETPLFESEMIVQEENANISSFVPKRRPARHSTHSLSSSQSFALHDNSNSNVLPLVRSKTNLPKVVNNKNDLLYNQKGKVLIRTMNDIVTVLKKSRLPSNGYYQFMLLIDEDYNFIDLDFFDPIVQSFLHLAQVPETESSRNMKKIVNFFLTRREKYKNVKEIDLLFIKEISRIQPLIEDFISAYGKKRFKLLINFKSFLIQNIEENSIRAVKSLGKIDSKEVAIAAYDIDAYRGHYEVSQNKADIIIDQMKKDEMTPISPFQKKCDFSSFNILKREFTFSMNFIQSRFKYINEFKFKNLTTKPFFQKSANTVFSCYCSKVVIGEEIPSVFEIKKDCICIFTEKKQKILRFESISRILLRNRFNRHSSLEIFSVKGKTYLLDFHPLNNSQIVQHISHNLPNFILQKSNFSDFFISPKVTDSWVNGYYSNFKYLMLLNIFSGRSFNDETLYPVMPWIVNDISSYKSQKNISLSNSYSSLSANSHSEPNLSLLLISDSDTALKHSIDASNSCPKLRNFSKPIAEIAGHEHGSPLPLLPPGAVGYYLAKAEPFKSLSNLRSKSNSFPFENAFESLQKTWEEAKAKSSCFELTPEFFYAAEYFDYENSNNKNINIDDCNVNFTKSNNSIDIEGSISNSCTLGDIHDHLSKSAFELVYKHRRILESSEVSSRLHLWIDLVWGVGRAKSNNNNESDIEKIKNEGLLPPQIFTKNHPSRIIKTDTRYKKQIEYIIQGIDTDKYGSLILTAILPFNHLFLVTSKCQIIHYLVEYDNPAESMIINTDSLKEISSHDNSTNITNFSNISINDKIIINNNSNKNKEKTYNLNDDGSNSNKYKEKAYNFNDDNYNIYNICGCDDFVNFIPIPNGLIMHNSHVITIYKEESYLSSTLREPITLVFNLGMIRKVLYNDNIVACMNENYQIALWDIRQISRDNRRAKEYSTITIMDDRISSFSAIDISKNHNEIVYGTPDGIIRGISFDGGYIFSQKIEENPLKILITNSGGFIVIMTSSHFYLLSLNGKLIRKTQKKFDFVYWTTFCSFSGFDFIAASDAKGQIYLFEAFYLNIRHPVFNCRTDVTSISYSNADQNLFVVSEDNHVFIIPTTLPFVPI</sequence>
<dbReference type="SUPFAM" id="SSF50729">
    <property type="entry name" value="PH domain-like"/>
    <property type="match status" value="1"/>
</dbReference>
<dbReference type="PANTHER" id="PTHR13743">
    <property type="entry name" value="BEIGE/BEACH-RELATED"/>
    <property type="match status" value="1"/>
</dbReference>
<dbReference type="SMART" id="SM01026">
    <property type="entry name" value="Beach"/>
    <property type="match status" value="1"/>
</dbReference>
<dbReference type="Proteomes" id="UP001470230">
    <property type="component" value="Unassembled WGS sequence"/>
</dbReference>
<keyword evidence="3" id="KW-1185">Reference proteome</keyword>
<dbReference type="Pfam" id="PF02138">
    <property type="entry name" value="Beach"/>
    <property type="match status" value="1"/>
</dbReference>
<organism evidence="2 3">
    <name type="scientific">Tritrichomonas musculus</name>
    <dbReference type="NCBI Taxonomy" id="1915356"/>
    <lineage>
        <taxon>Eukaryota</taxon>
        <taxon>Metamonada</taxon>
        <taxon>Parabasalia</taxon>
        <taxon>Tritrichomonadida</taxon>
        <taxon>Tritrichomonadidae</taxon>
        <taxon>Tritrichomonas</taxon>
    </lineage>
</organism>
<dbReference type="InterPro" id="IPR015943">
    <property type="entry name" value="WD40/YVTN_repeat-like_dom_sf"/>
</dbReference>
<evidence type="ECO:0000259" key="1">
    <source>
        <dbReference type="PROSITE" id="PS50197"/>
    </source>
</evidence>
<comment type="caution">
    <text evidence="2">The sequence shown here is derived from an EMBL/GenBank/DDBJ whole genome shotgun (WGS) entry which is preliminary data.</text>
</comment>
<feature type="domain" description="BEACH" evidence="1">
    <location>
        <begin position="1881"/>
        <end position="2209"/>
    </location>
</feature>
<proteinExistence type="predicted"/>
<protein>
    <recommendedName>
        <fullName evidence="1">BEACH domain-containing protein</fullName>
    </recommendedName>
</protein>
<dbReference type="Gene3D" id="2.130.10.10">
    <property type="entry name" value="YVTN repeat-like/Quinoprotein amine dehydrogenase"/>
    <property type="match status" value="1"/>
</dbReference>
<dbReference type="SUPFAM" id="SSF50978">
    <property type="entry name" value="WD40 repeat-like"/>
    <property type="match status" value="1"/>
</dbReference>
<dbReference type="EMBL" id="JAPFFF010000006">
    <property type="protein sequence ID" value="KAK8887829.1"/>
    <property type="molecule type" value="Genomic_DNA"/>
</dbReference>
<name>A0ABR2K9U0_9EUKA</name>
<dbReference type="InterPro" id="IPR050865">
    <property type="entry name" value="BEACH_Domain"/>
</dbReference>
<evidence type="ECO:0000313" key="2">
    <source>
        <dbReference type="EMBL" id="KAK8887829.1"/>
    </source>
</evidence>
<accession>A0ABR2K9U0</accession>
<dbReference type="PANTHER" id="PTHR13743:SF112">
    <property type="entry name" value="BEACH DOMAIN-CONTAINING PROTEIN"/>
    <property type="match status" value="1"/>
</dbReference>
<dbReference type="InterPro" id="IPR036372">
    <property type="entry name" value="BEACH_dom_sf"/>
</dbReference>
<dbReference type="PROSITE" id="PS50197">
    <property type="entry name" value="BEACH"/>
    <property type="match status" value="1"/>
</dbReference>
<gene>
    <name evidence="2" type="ORF">M9Y10_038886</name>
</gene>
<dbReference type="SUPFAM" id="SSF81837">
    <property type="entry name" value="BEACH domain"/>
    <property type="match status" value="1"/>
</dbReference>
<dbReference type="InterPro" id="IPR000409">
    <property type="entry name" value="BEACH_dom"/>
</dbReference>
<reference evidence="2 3" key="1">
    <citation type="submission" date="2024-04" db="EMBL/GenBank/DDBJ databases">
        <title>Tritrichomonas musculus Genome.</title>
        <authorList>
            <person name="Alves-Ferreira E."/>
            <person name="Grigg M."/>
            <person name="Lorenzi H."/>
            <person name="Galac M."/>
        </authorList>
    </citation>
    <scope>NUCLEOTIDE SEQUENCE [LARGE SCALE GENOMIC DNA]</scope>
    <source>
        <strain evidence="2 3">EAF2021</strain>
    </source>
</reference>
<dbReference type="InterPro" id="IPR036322">
    <property type="entry name" value="WD40_repeat_dom_sf"/>
</dbReference>
<dbReference type="Gene3D" id="1.10.1540.10">
    <property type="entry name" value="BEACH domain"/>
    <property type="match status" value="1"/>
</dbReference>
<evidence type="ECO:0000313" key="3">
    <source>
        <dbReference type="Proteomes" id="UP001470230"/>
    </source>
</evidence>